<dbReference type="GO" id="GO:0016757">
    <property type="term" value="F:glycosyltransferase activity"/>
    <property type="evidence" value="ECO:0007669"/>
    <property type="project" value="UniProtKB-KW"/>
</dbReference>
<dbReference type="EMBL" id="CP009520">
    <property type="protein sequence ID" value="AKB42967.1"/>
    <property type="molecule type" value="Genomic_DNA"/>
</dbReference>
<dbReference type="InterPro" id="IPR028098">
    <property type="entry name" value="Glyco_trans_4-like_N"/>
</dbReference>
<dbReference type="Gene3D" id="3.40.50.2000">
    <property type="entry name" value="Glycogen Phosphorylase B"/>
    <property type="match status" value="2"/>
</dbReference>
<feature type="domain" description="Glycosyltransferase subfamily 4-like N-terminal" evidence="3">
    <location>
        <begin position="15"/>
        <end position="180"/>
    </location>
</feature>
<dbReference type="Pfam" id="PF13439">
    <property type="entry name" value="Glyco_transf_4"/>
    <property type="match status" value="1"/>
</dbReference>
<dbReference type="Proteomes" id="UP000033096">
    <property type="component" value="Chromosome"/>
</dbReference>
<protein>
    <submittedName>
        <fullName evidence="4">Mannosyltransferase</fullName>
        <ecNumber evidence="4">2.4.1.-</ecNumber>
    </submittedName>
</protein>
<evidence type="ECO:0000313" key="5">
    <source>
        <dbReference type="Proteomes" id="UP000033096"/>
    </source>
</evidence>
<dbReference type="PANTHER" id="PTHR46401:SF2">
    <property type="entry name" value="GLYCOSYLTRANSFERASE WBBK-RELATED"/>
    <property type="match status" value="1"/>
</dbReference>
<dbReference type="EC" id="2.4.1.-" evidence="4"/>
<dbReference type="PANTHER" id="PTHR46401">
    <property type="entry name" value="GLYCOSYLTRANSFERASE WBBK-RELATED"/>
    <property type="match status" value="1"/>
</dbReference>
<keyword evidence="4" id="KW-0328">Glycosyltransferase</keyword>
<evidence type="ECO:0000256" key="1">
    <source>
        <dbReference type="ARBA" id="ARBA00022679"/>
    </source>
</evidence>
<dbReference type="SUPFAM" id="SSF53756">
    <property type="entry name" value="UDP-Glycosyltransferase/glycogen phosphorylase"/>
    <property type="match status" value="1"/>
</dbReference>
<evidence type="ECO:0000259" key="3">
    <source>
        <dbReference type="Pfam" id="PF13439"/>
    </source>
</evidence>
<proteinExistence type="predicted"/>
<reference evidence="4 5" key="1">
    <citation type="submission" date="2014-07" db="EMBL/GenBank/DDBJ databases">
        <title>Methanogenic archaea and the global carbon cycle.</title>
        <authorList>
            <person name="Henriksen J.R."/>
            <person name="Luke J."/>
            <person name="Reinhart S."/>
            <person name="Benedict M.N."/>
            <person name="Youngblut N.D."/>
            <person name="Metcalf M.E."/>
            <person name="Whitaker R.J."/>
            <person name="Metcalf W.W."/>
        </authorList>
    </citation>
    <scope>NUCLEOTIDE SEQUENCE [LARGE SCALE GENOMIC DNA]</scope>
    <source>
        <strain evidence="4 5">Z-761</strain>
    </source>
</reference>
<dbReference type="HOGENOM" id="CLU_009583_27_0_2"/>
<dbReference type="Pfam" id="PF00534">
    <property type="entry name" value="Glycos_transf_1"/>
    <property type="match status" value="1"/>
</dbReference>
<gene>
    <name evidence="4" type="ORF">MSVAZ_0698</name>
</gene>
<dbReference type="GeneID" id="24809081"/>
<keyword evidence="1 4" id="KW-0808">Transferase</keyword>
<dbReference type="AlphaFoldDB" id="A0A0E3Q3X9"/>
<name>A0A0E3Q3X9_9EURY</name>
<evidence type="ECO:0000313" key="4">
    <source>
        <dbReference type="EMBL" id="AKB42967.1"/>
    </source>
</evidence>
<evidence type="ECO:0000259" key="2">
    <source>
        <dbReference type="Pfam" id="PF00534"/>
    </source>
</evidence>
<dbReference type="RefSeq" id="WP_048118220.1">
    <property type="nucleotide sequence ID" value="NZ_CP009520.1"/>
</dbReference>
<dbReference type="KEGG" id="mvc:MSVAZ_0698"/>
<dbReference type="STRING" id="1434123.MSVAZ_0698"/>
<keyword evidence="5" id="KW-1185">Reference proteome</keyword>
<accession>A0A0E3Q3X9</accession>
<feature type="domain" description="Glycosyl transferase family 1" evidence="2">
    <location>
        <begin position="197"/>
        <end position="345"/>
    </location>
</feature>
<organism evidence="4 5">
    <name type="scientific">Methanosarcina vacuolata Z-761</name>
    <dbReference type="NCBI Taxonomy" id="1434123"/>
    <lineage>
        <taxon>Archaea</taxon>
        <taxon>Methanobacteriati</taxon>
        <taxon>Methanobacteriota</taxon>
        <taxon>Stenosarchaea group</taxon>
        <taxon>Methanomicrobia</taxon>
        <taxon>Methanosarcinales</taxon>
        <taxon>Methanosarcinaceae</taxon>
        <taxon>Methanosarcina</taxon>
    </lineage>
</organism>
<sequence length="371" mass="43246">MNVLYDYSIFQLQRYGGISRYFYEMISCLSMKNEINVNLFEGFHINEYEFQKNKENFGRYRGYKTFPFPGSGYLFDTLNRIWFNHVYDDFSNLNIFHPTYYRGDLSRFKKSPVVLTVHDMIHELYSDQYSKNDPEMKYKKLSINSADAIICVSMNTKEDLLKFYDFPEENIWVVYHGSSLNRSMLLDPGRIVNEDIMKKPYFLYVGKRDGYKNFLMLLDVYATRFADDFHLVCFGGGKFNETELGILNKLKLSSKVIQVDGSDEFLASLYKYAFCLIYPSLYEGFGIPPLEAMSLGCPVIASKTSSIPEVVRGGGILFDPFSKDDLIRSIDSLMNPNIRSHWISKGFEQEKKFSWNRTTNETLNVYESIIS</sequence>
<dbReference type="PATRIC" id="fig|1434123.4.peg.797"/>
<dbReference type="CDD" id="cd03809">
    <property type="entry name" value="GT4_MtfB-like"/>
    <property type="match status" value="1"/>
</dbReference>
<dbReference type="InterPro" id="IPR001296">
    <property type="entry name" value="Glyco_trans_1"/>
</dbReference>